<organism evidence="8 9">
    <name type="scientific">Jingyaoa shaoxingensis</name>
    <dbReference type="NCBI Taxonomy" id="2763671"/>
    <lineage>
        <taxon>Bacteria</taxon>
        <taxon>Bacillati</taxon>
        <taxon>Bacillota</taxon>
        <taxon>Clostridia</taxon>
        <taxon>Lachnospirales</taxon>
        <taxon>Lachnospiraceae</taxon>
        <taxon>Jingyaoa</taxon>
    </lineage>
</organism>
<feature type="domain" description="D-isomer specific 2-hydroxyacid dehydrogenase catalytic" evidence="6">
    <location>
        <begin position="14"/>
        <end position="319"/>
    </location>
</feature>
<evidence type="ECO:0000313" key="8">
    <source>
        <dbReference type="EMBL" id="MBC8572760.1"/>
    </source>
</evidence>
<evidence type="ECO:0000256" key="4">
    <source>
        <dbReference type="ARBA" id="ARBA00023027"/>
    </source>
</evidence>
<evidence type="ECO:0000256" key="5">
    <source>
        <dbReference type="RuleBase" id="RU003719"/>
    </source>
</evidence>
<protein>
    <submittedName>
        <fullName evidence="8">Uncharacterized protein</fullName>
    </submittedName>
</protein>
<dbReference type="Pfam" id="PF00389">
    <property type="entry name" value="2-Hacid_dh"/>
    <property type="match status" value="1"/>
</dbReference>
<evidence type="ECO:0000256" key="2">
    <source>
        <dbReference type="ARBA" id="ARBA00022605"/>
    </source>
</evidence>
<comment type="caution">
    <text evidence="8">The sequence shown here is derived from an EMBL/GenBank/DDBJ whole genome shotgun (WGS) entry which is preliminary data.</text>
</comment>
<keyword evidence="2" id="KW-0028">Amino-acid biosynthesis</keyword>
<accession>A0ABR7N8N8</accession>
<comment type="similarity">
    <text evidence="1 5">Belongs to the D-isomer specific 2-hydroxyacid dehydrogenase family.</text>
</comment>
<dbReference type="EMBL" id="JACRSZ010000005">
    <property type="protein sequence ID" value="MBC8572760.1"/>
    <property type="molecule type" value="Genomic_DNA"/>
</dbReference>
<name>A0ABR7N8N8_9FIRM</name>
<dbReference type="InterPro" id="IPR006140">
    <property type="entry name" value="D-isomer_DH_NAD-bd"/>
</dbReference>
<dbReference type="Pfam" id="PF02826">
    <property type="entry name" value="2-Hacid_dh_C"/>
    <property type="match status" value="1"/>
</dbReference>
<dbReference type="Proteomes" id="UP000657421">
    <property type="component" value="Unassembled WGS sequence"/>
</dbReference>
<evidence type="ECO:0000259" key="7">
    <source>
        <dbReference type="Pfam" id="PF02826"/>
    </source>
</evidence>
<dbReference type="Gene3D" id="3.40.50.720">
    <property type="entry name" value="NAD(P)-binding Rossmann-like Domain"/>
    <property type="match status" value="2"/>
</dbReference>
<evidence type="ECO:0000256" key="3">
    <source>
        <dbReference type="ARBA" id="ARBA00023002"/>
    </source>
</evidence>
<dbReference type="PROSITE" id="PS00065">
    <property type="entry name" value="D_2_HYDROXYACID_DH_1"/>
    <property type="match status" value="1"/>
</dbReference>
<keyword evidence="9" id="KW-1185">Reference proteome</keyword>
<dbReference type="PANTHER" id="PTHR42789:SF1">
    <property type="entry name" value="D-ISOMER SPECIFIC 2-HYDROXYACID DEHYDROGENASE FAMILY PROTEIN (AFU_ORTHOLOGUE AFUA_6G10090)"/>
    <property type="match status" value="1"/>
</dbReference>
<keyword evidence="3 5" id="KW-0560">Oxidoreductase</keyword>
<evidence type="ECO:0000313" key="9">
    <source>
        <dbReference type="Proteomes" id="UP000657421"/>
    </source>
</evidence>
<gene>
    <name evidence="8" type="ORF">H8716_06625</name>
</gene>
<evidence type="ECO:0000256" key="1">
    <source>
        <dbReference type="ARBA" id="ARBA00005854"/>
    </source>
</evidence>
<feature type="domain" description="D-isomer specific 2-hydroxyacid dehydrogenase NAD-binding" evidence="7">
    <location>
        <begin position="109"/>
        <end position="287"/>
    </location>
</feature>
<dbReference type="InterPro" id="IPR006139">
    <property type="entry name" value="D-isomer_2_OHA_DH_cat_dom"/>
</dbReference>
<dbReference type="InterPro" id="IPR050857">
    <property type="entry name" value="D-2-hydroxyacid_DH"/>
</dbReference>
<sequence length="325" mass="36934">MNRLLITGWIPEDIITEYRNKFEIIIPDEEKRNFSMEEVEEYIGDCDALFTISAFPFKKELIDKARKLKVVANFGVGYDNIDWKYCTEKQIFVVNTLTTVTEPTAELAFAIMLAITKGIVMYDRELRVTRTCKPDMFLDRDIFLYGKTIGIIGYGRIGQAVGRKAQGVGMKVMYYDPFRKTPEEEERLGATYGKFEEVLAKADVISCHMPYTKENHHIFNLETFKKMKPTAYFVNAARGPVMCEADLVTALKEKVIRGAATDVFEFEPGVSEELAKIENVVITPHIGSNVLEARKNMVHEALDGVDSILHGGFPVNVVNKELFKK</sequence>
<dbReference type="InterPro" id="IPR036291">
    <property type="entry name" value="NAD(P)-bd_dom_sf"/>
</dbReference>
<dbReference type="SUPFAM" id="SSF52283">
    <property type="entry name" value="Formate/glycerate dehydrogenase catalytic domain-like"/>
    <property type="match status" value="1"/>
</dbReference>
<keyword evidence="4" id="KW-0520">NAD</keyword>
<dbReference type="SUPFAM" id="SSF51735">
    <property type="entry name" value="NAD(P)-binding Rossmann-fold domains"/>
    <property type="match status" value="1"/>
</dbReference>
<dbReference type="RefSeq" id="WP_249307789.1">
    <property type="nucleotide sequence ID" value="NZ_JACRSZ010000005.1"/>
</dbReference>
<dbReference type="PANTHER" id="PTHR42789">
    <property type="entry name" value="D-ISOMER SPECIFIC 2-HYDROXYACID DEHYDROGENASE FAMILY PROTEIN (AFU_ORTHOLOGUE AFUA_6G10090)"/>
    <property type="match status" value="1"/>
</dbReference>
<dbReference type="InterPro" id="IPR029752">
    <property type="entry name" value="D-isomer_DH_CS1"/>
</dbReference>
<proteinExistence type="inferred from homology"/>
<evidence type="ECO:0000259" key="6">
    <source>
        <dbReference type="Pfam" id="PF00389"/>
    </source>
</evidence>
<reference evidence="8 9" key="1">
    <citation type="submission" date="2020-08" db="EMBL/GenBank/DDBJ databases">
        <title>Genome public.</title>
        <authorList>
            <person name="Liu C."/>
            <person name="Sun Q."/>
        </authorList>
    </citation>
    <scope>NUCLEOTIDE SEQUENCE [LARGE SCALE GENOMIC DNA]</scope>
    <source>
        <strain evidence="8 9">NSJ-46</strain>
    </source>
</reference>